<proteinExistence type="predicted"/>
<dbReference type="AlphaFoldDB" id="A0A117XJL9"/>
<gene>
    <name evidence="1" type="ORF">WI38_15655</name>
</gene>
<dbReference type="EMBL" id="LOTN01000034">
    <property type="protein sequence ID" value="KUZ89595.1"/>
    <property type="molecule type" value="Genomic_DNA"/>
</dbReference>
<protein>
    <submittedName>
        <fullName evidence="1">Uncharacterized protein</fullName>
    </submittedName>
</protein>
<accession>A0A117XJL9</accession>
<comment type="caution">
    <text evidence="1">The sequence shown here is derived from an EMBL/GenBank/DDBJ whole genome shotgun (WGS) entry which is preliminary data.</text>
</comment>
<name>A0A117XJL9_9BURK</name>
<evidence type="ECO:0000313" key="2">
    <source>
        <dbReference type="Proteomes" id="UP000065521"/>
    </source>
</evidence>
<organism evidence="1 2">
    <name type="scientific">Burkholderia ubonensis</name>
    <dbReference type="NCBI Taxonomy" id="101571"/>
    <lineage>
        <taxon>Bacteria</taxon>
        <taxon>Pseudomonadati</taxon>
        <taxon>Pseudomonadota</taxon>
        <taxon>Betaproteobacteria</taxon>
        <taxon>Burkholderiales</taxon>
        <taxon>Burkholderiaceae</taxon>
        <taxon>Burkholderia</taxon>
        <taxon>Burkholderia cepacia complex</taxon>
    </lineage>
</organism>
<evidence type="ECO:0000313" key="1">
    <source>
        <dbReference type="EMBL" id="KUZ89595.1"/>
    </source>
</evidence>
<dbReference type="Proteomes" id="UP000065521">
    <property type="component" value="Unassembled WGS sequence"/>
</dbReference>
<dbReference type="RefSeq" id="WP_059633738.1">
    <property type="nucleotide sequence ID" value="NZ_CABVPQ010000018.1"/>
</dbReference>
<reference evidence="1 2" key="1">
    <citation type="submission" date="2015-11" db="EMBL/GenBank/DDBJ databases">
        <title>Expanding the genomic diversity of Burkholderia species for the development of highly accurate diagnostics.</title>
        <authorList>
            <person name="Sahl J."/>
            <person name="Keim P."/>
            <person name="Wagner D."/>
        </authorList>
    </citation>
    <scope>NUCLEOTIDE SEQUENCE [LARGE SCALE GENOMIC DNA]</scope>
    <source>
        <strain evidence="1 2">RF32-BP4</strain>
    </source>
</reference>
<sequence>MSERHSPITGFRIAQPAAKRGRTTSGHRPIRLSEARQLIEAFVTNELHHSLARVMRKSVDEHNAQPAAEPTPLPQRKVFNVARIDHSKSQLPIISDADAEAIGRRETLMHFGLDPDQ</sequence>